<evidence type="ECO:0000256" key="1">
    <source>
        <dbReference type="ARBA" id="ARBA00023015"/>
    </source>
</evidence>
<evidence type="ECO:0000313" key="5">
    <source>
        <dbReference type="Proteomes" id="UP000095094"/>
    </source>
</evidence>
<sequence length="309" mass="35935">MKKIERILGIIVLLLENDRVSTAQLADRFAVTKRTIFRDIETIELAGFPIVSYPGRMGGFSLMDSFKLRTYTYSGEEKQAIIHALAVKEGLFGIYDQQNTIKEKMELLQQSTSADTTISHQFSFDSPTMHRPEIEQQTKSKINQINVALKNHQKIQIDYVDNNGDQTKRLIHPYEVMLMNGSWYIYSFCEKREAFRYFKITRIRQLNIQETTFIVADRPKKNTIETSGSVIQLRFRKEDLGKLYDYYTESEIQVKADHIDVKLYANQQKTILPFLLMFGNGVQVIEPAELRALHQQEIVKLTQTYNESI</sequence>
<dbReference type="PROSITE" id="PS52050">
    <property type="entry name" value="WYL"/>
    <property type="match status" value="1"/>
</dbReference>
<feature type="domain" description="HTH deoR-type" evidence="3">
    <location>
        <begin position="3"/>
        <end position="58"/>
    </location>
</feature>
<gene>
    <name evidence="4" type="ORF">BCR25_03055</name>
</gene>
<evidence type="ECO:0000313" key="4">
    <source>
        <dbReference type="EMBL" id="OEG16595.1"/>
    </source>
</evidence>
<dbReference type="EMBL" id="MIJY01000012">
    <property type="protein sequence ID" value="OEG16595.1"/>
    <property type="molecule type" value="Genomic_DNA"/>
</dbReference>
<dbReference type="Gene3D" id="1.10.10.10">
    <property type="entry name" value="Winged helix-like DNA-binding domain superfamily/Winged helix DNA-binding domain"/>
    <property type="match status" value="1"/>
</dbReference>
<name>A0A1E5GV96_9ENTE</name>
<dbReference type="InterPro" id="IPR036388">
    <property type="entry name" value="WH-like_DNA-bd_sf"/>
</dbReference>
<dbReference type="PROSITE" id="PS51000">
    <property type="entry name" value="HTH_DEOR_2"/>
    <property type="match status" value="1"/>
</dbReference>
<dbReference type="PANTHER" id="PTHR34580:SF8">
    <property type="entry name" value="WYL DOMAIN-CONTAINING PROTEIN"/>
    <property type="match status" value="1"/>
</dbReference>
<dbReference type="InterPro" id="IPR036390">
    <property type="entry name" value="WH_DNA-bd_sf"/>
</dbReference>
<dbReference type="PIRSF" id="PIRSF016838">
    <property type="entry name" value="PafC"/>
    <property type="match status" value="1"/>
</dbReference>
<dbReference type="InterPro" id="IPR013196">
    <property type="entry name" value="HTH_11"/>
</dbReference>
<evidence type="ECO:0000256" key="2">
    <source>
        <dbReference type="ARBA" id="ARBA00023163"/>
    </source>
</evidence>
<dbReference type="InterPro" id="IPR026881">
    <property type="entry name" value="WYL_dom"/>
</dbReference>
<accession>A0A1E5GV96</accession>
<protein>
    <recommendedName>
        <fullName evidence="3">HTH deoR-type domain-containing protein</fullName>
    </recommendedName>
</protein>
<keyword evidence="2" id="KW-0804">Transcription</keyword>
<evidence type="ECO:0000259" key="3">
    <source>
        <dbReference type="PROSITE" id="PS51000"/>
    </source>
</evidence>
<dbReference type="PANTHER" id="PTHR34580">
    <property type="match status" value="1"/>
</dbReference>
<dbReference type="InterPro" id="IPR057727">
    <property type="entry name" value="WCX_dom"/>
</dbReference>
<dbReference type="InterPro" id="IPR001034">
    <property type="entry name" value="DeoR_HTH"/>
</dbReference>
<dbReference type="AlphaFoldDB" id="A0A1E5GV96"/>
<keyword evidence="5" id="KW-1185">Reference proteome</keyword>
<dbReference type="Pfam" id="PF08279">
    <property type="entry name" value="HTH_11"/>
    <property type="match status" value="1"/>
</dbReference>
<keyword evidence="1" id="KW-0805">Transcription regulation</keyword>
<dbReference type="PATRIC" id="fig|332950.4.peg.1386"/>
<organism evidence="4 5">
    <name type="scientific">Enterococcus termitis</name>
    <dbReference type="NCBI Taxonomy" id="332950"/>
    <lineage>
        <taxon>Bacteria</taxon>
        <taxon>Bacillati</taxon>
        <taxon>Bacillota</taxon>
        <taxon>Bacilli</taxon>
        <taxon>Lactobacillales</taxon>
        <taxon>Enterococcaceae</taxon>
        <taxon>Enterococcus</taxon>
    </lineage>
</organism>
<dbReference type="OrthoDB" id="9815009at2"/>
<dbReference type="InterPro" id="IPR028349">
    <property type="entry name" value="PafC-like"/>
</dbReference>
<dbReference type="RefSeq" id="WP_069662993.1">
    <property type="nucleotide sequence ID" value="NZ_JBHUJJ010000001.1"/>
</dbReference>
<dbReference type="GO" id="GO:0003700">
    <property type="term" value="F:DNA-binding transcription factor activity"/>
    <property type="evidence" value="ECO:0007669"/>
    <property type="project" value="InterPro"/>
</dbReference>
<dbReference type="SUPFAM" id="SSF46785">
    <property type="entry name" value="Winged helix' DNA-binding domain"/>
    <property type="match status" value="1"/>
</dbReference>
<comment type="caution">
    <text evidence="4">The sequence shown here is derived from an EMBL/GenBank/DDBJ whole genome shotgun (WGS) entry which is preliminary data.</text>
</comment>
<dbReference type="InterPro" id="IPR051534">
    <property type="entry name" value="CBASS_pafABC_assoc_protein"/>
</dbReference>
<dbReference type="Pfam" id="PF13280">
    <property type="entry name" value="WYL"/>
    <property type="match status" value="1"/>
</dbReference>
<proteinExistence type="predicted"/>
<dbReference type="Pfam" id="PF25583">
    <property type="entry name" value="WCX"/>
    <property type="match status" value="1"/>
</dbReference>
<reference evidence="5" key="1">
    <citation type="submission" date="2016-09" db="EMBL/GenBank/DDBJ databases">
        <authorList>
            <person name="Gulvik C.A."/>
        </authorList>
    </citation>
    <scope>NUCLEOTIDE SEQUENCE [LARGE SCALE GENOMIC DNA]</scope>
    <source>
        <strain evidence="5">LMG 8895</strain>
    </source>
</reference>
<dbReference type="Proteomes" id="UP000095094">
    <property type="component" value="Unassembled WGS sequence"/>
</dbReference>